<name>A0A8H4ET83_GIGMA</name>
<proteinExistence type="predicted"/>
<dbReference type="InterPro" id="IPR009003">
    <property type="entry name" value="Peptidase_S1_PA"/>
</dbReference>
<gene>
    <name evidence="1" type="ORF">F8M41_024928</name>
</gene>
<accession>A0A8H4ET83</accession>
<keyword evidence="2" id="KW-1185">Reference proteome</keyword>
<dbReference type="OrthoDB" id="2345133at2759"/>
<dbReference type="InterPro" id="IPR043504">
    <property type="entry name" value="Peptidase_S1_PA_chymotrypsin"/>
</dbReference>
<evidence type="ECO:0000313" key="2">
    <source>
        <dbReference type="Proteomes" id="UP000439903"/>
    </source>
</evidence>
<dbReference type="Gene3D" id="2.40.10.10">
    <property type="entry name" value="Trypsin-like serine proteases"/>
    <property type="match status" value="2"/>
</dbReference>
<protein>
    <submittedName>
        <fullName evidence="1">S1 family peptidase</fullName>
    </submittedName>
</protein>
<organism evidence="1 2">
    <name type="scientific">Gigaspora margarita</name>
    <dbReference type="NCBI Taxonomy" id="4874"/>
    <lineage>
        <taxon>Eukaryota</taxon>
        <taxon>Fungi</taxon>
        <taxon>Fungi incertae sedis</taxon>
        <taxon>Mucoromycota</taxon>
        <taxon>Glomeromycotina</taxon>
        <taxon>Glomeromycetes</taxon>
        <taxon>Diversisporales</taxon>
        <taxon>Gigasporaceae</taxon>
        <taxon>Gigaspora</taxon>
    </lineage>
</organism>
<comment type="caution">
    <text evidence="1">The sequence shown here is derived from an EMBL/GenBank/DDBJ whole genome shotgun (WGS) entry which is preliminary data.</text>
</comment>
<dbReference type="Proteomes" id="UP000439903">
    <property type="component" value="Unassembled WGS sequence"/>
</dbReference>
<reference evidence="1 2" key="1">
    <citation type="journal article" date="2019" name="Environ. Microbiol.">
        <title>At the nexus of three kingdoms: the genome of the mycorrhizal fungus Gigaspora margarita provides insights into plant, endobacterial and fungal interactions.</title>
        <authorList>
            <person name="Venice F."/>
            <person name="Ghignone S."/>
            <person name="Salvioli di Fossalunga A."/>
            <person name="Amselem J."/>
            <person name="Novero M."/>
            <person name="Xianan X."/>
            <person name="Sedzielewska Toro K."/>
            <person name="Morin E."/>
            <person name="Lipzen A."/>
            <person name="Grigoriev I.V."/>
            <person name="Henrissat B."/>
            <person name="Martin F.M."/>
            <person name="Bonfante P."/>
        </authorList>
    </citation>
    <scope>NUCLEOTIDE SEQUENCE [LARGE SCALE GENOMIC DNA]</scope>
    <source>
        <strain evidence="1 2">BEG34</strain>
    </source>
</reference>
<evidence type="ECO:0000313" key="1">
    <source>
        <dbReference type="EMBL" id="KAF0550182.1"/>
    </source>
</evidence>
<dbReference type="CDD" id="cd21112">
    <property type="entry name" value="alphaLP-like"/>
    <property type="match status" value="1"/>
</dbReference>
<dbReference type="AlphaFoldDB" id="A0A8H4ET83"/>
<dbReference type="EMBL" id="WTPW01000088">
    <property type="protein sequence ID" value="KAF0550182.1"/>
    <property type="molecule type" value="Genomic_DNA"/>
</dbReference>
<sequence>MYYPIYAEQHHPLATLWEVDDTEVPNLLERERTLIAYDKTLNSILQQADFISSFGGTYIDIFENHIVVNTVDSSKVNDLLALPQIKPIESFLSFKEASNSMSRLQYNFDQIVQQVNLIRPPLVIVYTDMIDNNNVIYVPNVASYTEFLDATKPFDPIVIDISDPSSSQNLAQSRRNVNPRSFKVKVLGGDGLYNDRAGTCSVGFWVFDINGFYIITAGHCYEPGVWSHQPWGTRGPSLPIGSMVFDSSNVDFGVIFLENDNVSPTFIINNDEAEQFKELIITGGEAVSSHDVHICKSGYKTQFTCANVFGINGVWVSIDGSKVLYDLIITGLRSDSGDSGGSLLSFVSPQDLDLVVVHGIHITGGAAAEPITNIFNELDLHYKPLTLYQRN</sequence>
<dbReference type="SUPFAM" id="SSF50494">
    <property type="entry name" value="Trypsin-like serine proteases"/>
    <property type="match status" value="1"/>
</dbReference>